<dbReference type="SUPFAM" id="SSF54373">
    <property type="entry name" value="FAD-linked reductases, C-terminal domain"/>
    <property type="match status" value="1"/>
</dbReference>
<feature type="binding site" evidence="3">
    <location>
        <begin position="423"/>
        <end position="424"/>
    </location>
    <ligand>
        <name>FAD</name>
        <dbReference type="ChEBI" id="CHEBI:57692"/>
    </ligand>
</feature>
<dbReference type="PIRSF" id="PIRSF000137">
    <property type="entry name" value="Alcohol_oxidase"/>
    <property type="match status" value="1"/>
</dbReference>
<evidence type="ECO:0000259" key="5">
    <source>
        <dbReference type="PROSITE" id="PS00624"/>
    </source>
</evidence>
<dbReference type="GO" id="GO:0050660">
    <property type="term" value="F:flavin adenine dinucleotide binding"/>
    <property type="evidence" value="ECO:0007669"/>
    <property type="project" value="InterPro"/>
</dbReference>
<dbReference type="Pfam" id="PF05199">
    <property type="entry name" value="GMC_oxred_C"/>
    <property type="match status" value="1"/>
</dbReference>
<proteinExistence type="inferred from homology"/>
<dbReference type="AlphaFoldDB" id="A0AA38F8V4"/>
<comment type="caution">
    <text evidence="6">The sequence shown here is derived from an EMBL/GenBank/DDBJ whole genome shotgun (WGS) entry which is preliminary data.</text>
</comment>
<evidence type="ECO:0000313" key="7">
    <source>
        <dbReference type="Proteomes" id="UP000824469"/>
    </source>
</evidence>
<dbReference type="PANTHER" id="PTHR45968">
    <property type="entry name" value="OSJNBA0019K04.7 PROTEIN"/>
    <property type="match status" value="1"/>
</dbReference>
<dbReference type="OMA" id="RSHHIPR"/>
<dbReference type="PANTHER" id="PTHR45968:SF2">
    <property type="entry name" value="(R)-MANDELONITRILE LYASE-LIKE"/>
    <property type="match status" value="1"/>
</dbReference>
<dbReference type="InterPro" id="IPR012132">
    <property type="entry name" value="GMC_OxRdtase"/>
</dbReference>
<feature type="disulfide bond" evidence="4">
    <location>
        <begin position="333"/>
        <end position="375"/>
    </location>
</feature>
<evidence type="ECO:0000256" key="1">
    <source>
        <dbReference type="ARBA" id="ARBA00010790"/>
    </source>
</evidence>
<keyword evidence="7" id="KW-1185">Reference proteome</keyword>
<dbReference type="Pfam" id="PF00732">
    <property type="entry name" value="GMC_oxred_N"/>
    <property type="match status" value="1"/>
</dbReference>
<evidence type="ECO:0000256" key="2">
    <source>
        <dbReference type="ARBA" id="ARBA00022729"/>
    </source>
</evidence>
<dbReference type="Proteomes" id="UP000824469">
    <property type="component" value="Unassembled WGS sequence"/>
</dbReference>
<dbReference type="InterPro" id="IPR051871">
    <property type="entry name" value="GMC_Oxidoreductase-Related"/>
</dbReference>
<feature type="domain" description="Glucose-methanol-choline oxidoreductase N-terminal" evidence="5">
    <location>
        <begin position="251"/>
        <end position="265"/>
    </location>
</feature>
<reference evidence="6 7" key="1">
    <citation type="journal article" date="2021" name="Nat. Plants">
        <title>The Taxus genome provides insights into paclitaxel biosynthesis.</title>
        <authorList>
            <person name="Xiong X."/>
            <person name="Gou J."/>
            <person name="Liao Q."/>
            <person name="Li Y."/>
            <person name="Zhou Q."/>
            <person name="Bi G."/>
            <person name="Li C."/>
            <person name="Du R."/>
            <person name="Wang X."/>
            <person name="Sun T."/>
            <person name="Guo L."/>
            <person name="Liang H."/>
            <person name="Lu P."/>
            <person name="Wu Y."/>
            <person name="Zhang Z."/>
            <person name="Ro D.K."/>
            <person name="Shang Y."/>
            <person name="Huang S."/>
            <person name="Yan J."/>
        </authorList>
    </citation>
    <scope>NUCLEOTIDE SEQUENCE [LARGE SCALE GENOMIC DNA]</scope>
    <source>
        <strain evidence="6">Ta-2019</strain>
    </source>
</reference>
<feature type="binding site" evidence="3">
    <location>
        <position position="94"/>
    </location>
    <ligand>
        <name>FAD</name>
        <dbReference type="ChEBI" id="CHEBI:57692"/>
    </ligand>
</feature>
<dbReference type="EMBL" id="JAHRHJ020000010">
    <property type="protein sequence ID" value="KAH9296814.1"/>
    <property type="molecule type" value="Genomic_DNA"/>
</dbReference>
<dbReference type="InterPro" id="IPR007867">
    <property type="entry name" value="GMC_OxRtase_C"/>
</dbReference>
<dbReference type="Gene3D" id="3.50.50.60">
    <property type="entry name" value="FAD/NAD(P)-binding domain"/>
    <property type="match status" value="2"/>
</dbReference>
<feature type="non-terminal residue" evidence="6">
    <location>
        <position position="1"/>
    </location>
</feature>
<comment type="cofactor">
    <cofactor evidence="3">
        <name>FAD</name>
        <dbReference type="ChEBI" id="CHEBI:57692"/>
    </cofactor>
</comment>
<accession>A0AA38F8V4</accession>
<keyword evidence="2" id="KW-0732">Signal</keyword>
<keyword evidence="3" id="KW-0274">FAD</keyword>
<protein>
    <recommendedName>
        <fullName evidence="5">Glucose-methanol-choline oxidoreductase N-terminal domain-containing protein</fullName>
    </recommendedName>
</protein>
<dbReference type="SUPFAM" id="SSF51905">
    <property type="entry name" value="FAD/NAD(P)-binding domain"/>
    <property type="match status" value="1"/>
</dbReference>
<feature type="binding site" evidence="3">
    <location>
        <position position="412"/>
    </location>
    <ligand>
        <name>FAD</name>
        <dbReference type="ChEBI" id="CHEBI:57692"/>
    </ligand>
</feature>
<name>A0AA38F8V4_TAXCH</name>
<sequence>TGYESVCYNAFNLPPMEHYDYIIVGGGTAGCPLAATLSKHFKVLLLERGGLGKNGHNIEQQESFVSNLVHADDPDSPAQTFISEEGVVNARGRVLGGSSKINAGFYSRAGVGYVREAGWDEALVNRSYSWVERAVVSRPVLKQWQGAFRNGLCEGGVKPDNGFTLDHVEGTKIGGSTFDQFGRRHSSADLLMQYANKDNLKSWAPRNCPPHPLSSPKARRRAYGVEYTDAYGIIHRATLSTSKGEVIISSGALGSPQLLLLSGIGPAEQLDILGIPHTQFGYPFGRYVYLGSIMEKVVGPLSKGELYLRTGDIKDNPSVHFNYFSHPQDVINCVEGLRTIDSALRTGYLKVFALTFIHPRLPADTNNFTAMEEFCRKTVATIWHYHGGCLVGSVVNKKYQVQGLDSLRVIDGSTFNKSPGTNPQATVMMLGRYMGLQILKERLRNSEEHSHRLPSPSIS</sequence>
<organism evidence="6 7">
    <name type="scientific">Taxus chinensis</name>
    <name type="common">Chinese yew</name>
    <name type="synonym">Taxus wallichiana var. chinensis</name>
    <dbReference type="NCBI Taxonomy" id="29808"/>
    <lineage>
        <taxon>Eukaryota</taxon>
        <taxon>Viridiplantae</taxon>
        <taxon>Streptophyta</taxon>
        <taxon>Embryophyta</taxon>
        <taxon>Tracheophyta</taxon>
        <taxon>Spermatophyta</taxon>
        <taxon>Pinopsida</taxon>
        <taxon>Pinidae</taxon>
        <taxon>Conifers II</taxon>
        <taxon>Cupressales</taxon>
        <taxon>Taxaceae</taxon>
        <taxon>Taxus</taxon>
    </lineage>
</organism>
<dbReference type="InterPro" id="IPR000172">
    <property type="entry name" value="GMC_OxRdtase_N"/>
</dbReference>
<keyword evidence="3" id="KW-0285">Flavoprotein</keyword>
<dbReference type="Gene3D" id="3.30.410.40">
    <property type="match status" value="2"/>
</dbReference>
<keyword evidence="4" id="KW-1015">Disulfide bond</keyword>
<evidence type="ECO:0000256" key="3">
    <source>
        <dbReference type="PIRSR" id="PIRSR000137-2"/>
    </source>
</evidence>
<dbReference type="PROSITE" id="PS00624">
    <property type="entry name" value="GMC_OXRED_2"/>
    <property type="match status" value="1"/>
</dbReference>
<comment type="similarity">
    <text evidence="1">Belongs to the GMC oxidoreductase family.</text>
</comment>
<dbReference type="InterPro" id="IPR036188">
    <property type="entry name" value="FAD/NAD-bd_sf"/>
</dbReference>
<feature type="binding site" evidence="3">
    <location>
        <begin position="383"/>
        <end position="384"/>
    </location>
    <ligand>
        <name>FAD</name>
        <dbReference type="ChEBI" id="CHEBI:57692"/>
    </ligand>
</feature>
<evidence type="ECO:0000256" key="4">
    <source>
        <dbReference type="PIRSR" id="PIRSR000137-3"/>
    </source>
</evidence>
<dbReference type="GO" id="GO:0016614">
    <property type="term" value="F:oxidoreductase activity, acting on CH-OH group of donors"/>
    <property type="evidence" value="ECO:0007669"/>
    <property type="project" value="InterPro"/>
</dbReference>
<gene>
    <name evidence="6" type="ORF">KI387_028496</name>
</gene>
<evidence type="ECO:0000313" key="6">
    <source>
        <dbReference type="EMBL" id="KAH9296814.1"/>
    </source>
</evidence>